<dbReference type="InterPro" id="IPR016379">
    <property type="entry name" value="T3SS_Ca_resp_chp_LcrH/SycD_sub"/>
</dbReference>
<sequence>MEQQMETTAGNMEQEIESFLTSGGTLAMLKEVSADELEQFYTLAYNLYQSGKQQDAMAVFQLLCMLDHYDSRFFLGLGACRQATENWSAALETYSFATFLDVNDPRFPFHAAECLMQLSDFDGAQCGFESARLLATDKPEYEDIILQVETMLEVINIKREQQNERNHH</sequence>
<accession>A0A4P7KW50</accession>
<dbReference type="InterPro" id="IPR005415">
    <property type="entry name" value="T3SS_Ca_resp_chp_LcrH/SycD"/>
</dbReference>
<dbReference type="Pfam" id="PF07720">
    <property type="entry name" value="TPR_3"/>
    <property type="match status" value="1"/>
</dbReference>
<keyword evidence="6" id="KW-1185">Reference proteome</keyword>
<dbReference type="Proteomes" id="UP001177592">
    <property type="component" value="Chromosome"/>
</dbReference>
<dbReference type="SUPFAM" id="SSF48452">
    <property type="entry name" value="TPR-like"/>
    <property type="match status" value="1"/>
</dbReference>
<gene>
    <name evidence="3" type="primary">ipgC</name>
    <name evidence="3" type="ORF">ArsFIN_30930</name>
    <name evidence="4" type="ORF">QE258_14335</name>
</gene>
<dbReference type="InterPro" id="IPR011716">
    <property type="entry name" value="TPR-3"/>
</dbReference>
<dbReference type="InterPro" id="IPR011990">
    <property type="entry name" value="TPR-like_helical_dom_sf"/>
</dbReference>
<dbReference type="RefSeq" id="WP_071846853.1">
    <property type="nucleotide sequence ID" value="NZ_CP038613.1"/>
</dbReference>
<dbReference type="PIRSF" id="PIRSF003165">
    <property type="entry name" value="Chaperone_SicA"/>
    <property type="match status" value="1"/>
</dbReference>
<evidence type="ECO:0000313" key="6">
    <source>
        <dbReference type="Proteomes" id="UP001177592"/>
    </source>
</evidence>
<dbReference type="Gene3D" id="1.25.40.10">
    <property type="entry name" value="Tetratricopeptide repeat domain"/>
    <property type="match status" value="1"/>
</dbReference>
<name>A0A4P7KW50_9GAMM</name>
<evidence type="ECO:0000313" key="4">
    <source>
        <dbReference type="EMBL" id="WGM04765.1"/>
    </source>
</evidence>
<dbReference type="KEGG" id="ans:ArsFIN_30930"/>
<dbReference type="EMBL" id="CP123523">
    <property type="protein sequence ID" value="WGM04765.1"/>
    <property type="molecule type" value="Genomic_DNA"/>
</dbReference>
<dbReference type="EMBL" id="CP038613">
    <property type="protein sequence ID" value="QBY44507.1"/>
    <property type="molecule type" value="Genomic_DNA"/>
</dbReference>
<evidence type="ECO:0000313" key="5">
    <source>
        <dbReference type="Proteomes" id="UP000295134"/>
    </source>
</evidence>
<evidence type="ECO:0000256" key="2">
    <source>
        <dbReference type="ARBA" id="ARBA00023186"/>
    </source>
</evidence>
<proteinExistence type="inferred from homology"/>
<comment type="similarity">
    <text evidence="1">Belongs to the LcrH/SycD chaperone family.</text>
</comment>
<dbReference type="Proteomes" id="UP000295134">
    <property type="component" value="Chromosome"/>
</dbReference>
<dbReference type="PRINTS" id="PR01595">
    <property type="entry name" value="SYCDCHAPRONE"/>
</dbReference>
<dbReference type="AlphaFoldDB" id="A0A4P7KW50"/>
<evidence type="ECO:0000313" key="3">
    <source>
        <dbReference type="EMBL" id="QBY44507.1"/>
    </source>
</evidence>
<keyword evidence="2" id="KW-0143">Chaperone</keyword>
<dbReference type="NCBIfam" id="TIGR02552">
    <property type="entry name" value="LcrH_SycD"/>
    <property type="match status" value="1"/>
</dbReference>
<protein>
    <submittedName>
        <fullName evidence="3">Chaperone protein IpgC</fullName>
    </submittedName>
    <submittedName>
        <fullName evidence="4">SycD/LcrH family type III secretion system chaperone</fullName>
    </submittedName>
</protein>
<dbReference type="GeneID" id="96878074"/>
<organism evidence="3 5">
    <name type="scientific">Arsenophonus nasoniae</name>
    <name type="common">son-killer infecting Nasonia vitripennis</name>
    <dbReference type="NCBI Taxonomy" id="638"/>
    <lineage>
        <taxon>Bacteria</taxon>
        <taxon>Pseudomonadati</taxon>
        <taxon>Pseudomonadota</taxon>
        <taxon>Gammaproteobacteria</taxon>
        <taxon>Enterobacterales</taxon>
        <taxon>Morganellaceae</taxon>
        <taxon>Arsenophonus</taxon>
    </lineage>
</organism>
<reference evidence="4" key="2">
    <citation type="submission" date="2023-04" db="EMBL/GenBank/DDBJ databases">
        <title>Genome dynamics across the evolutionary transition to endosymbiosis.</title>
        <authorList>
            <person name="Siozios S."/>
            <person name="Nadal-Jimenez P."/>
            <person name="Azagi T."/>
            <person name="Sprong H."/>
            <person name="Frost C.L."/>
            <person name="Parratt S.R."/>
            <person name="Taylor G."/>
            <person name="Brettell L."/>
            <person name="Lew K.C."/>
            <person name="Croft L."/>
            <person name="King K.C."/>
            <person name="Brockhurst M.A."/>
            <person name="Hypsa V."/>
            <person name="Novakova E."/>
            <person name="Darby A.C."/>
            <person name="Hurst G.D.D."/>
        </authorList>
    </citation>
    <scope>NUCLEOTIDE SEQUENCE</scope>
    <source>
        <strain evidence="4">ANv_CAN</strain>
    </source>
</reference>
<reference evidence="3 5" key="1">
    <citation type="submission" date="2019-03" db="EMBL/GenBank/DDBJ databases">
        <title>Long-read sequencing reveals hyperdense prophage content in a complex bacterial symbiont genome.</title>
        <authorList>
            <person name="Frost C.L."/>
            <person name="Siozios S."/>
            <person name="Nadal-Jimenez P."/>
            <person name="Brockhurst M.A."/>
            <person name="King K.C."/>
            <person name="Darby A.C."/>
            <person name="Hurst G.D.D."/>
        </authorList>
    </citation>
    <scope>NUCLEOTIDE SEQUENCE [LARGE SCALE GENOMIC DNA]</scope>
    <source>
        <strain evidence="3 5">FIN</strain>
    </source>
</reference>
<evidence type="ECO:0000256" key="1">
    <source>
        <dbReference type="ARBA" id="ARBA00010244"/>
    </source>
</evidence>